<proteinExistence type="predicted"/>
<dbReference type="SUPFAM" id="SSF74784">
    <property type="entry name" value="Translin"/>
    <property type="match status" value="1"/>
</dbReference>
<dbReference type="AlphaFoldDB" id="A0A7S3R5A6"/>
<evidence type="ECO:0000256" key="1">
    <source>
        <dbReference type="SAM" id="MobiDB-lite"/>
    </source>
</evidence>
<accession>A0A7S3R5A6</accession>
<protein>
    <recommendedName>
        <fullName evidence="3">Translin</fullName>
    </recommendedName>
</protein>
<dbReference type="Gene3D" id="1.20.58.200">
    <property type="entry name" value="Translin, domain 2"/>
    <property type="match status" value="1"/>
</dbReference>
<dbReference type="GO" id="GO:0043565">
    <property type="term" value="F:sequence-specific DNA binding"/>
    <property type="evidence" value="ECO:0007669"/>
    <property type="project" value="InterPro"/>
</dbReference>
<evidence type="ECO:0008006" key="3">
    <source>
        <dbReference type="Google" id="ProtNLM"/>
    </source>
</evidence>
<dbReference type="InterPro" id="IPR002848">
    <property type="entry name" value="Translin_fam"/>
</dbReference>
<gene>
    <name evidence="2" type="ORF">DTER00134_LOCUS17761</name>
</gene>
<dbReference type="PANTHER" id="PTHR10741">
    <property type="entry name" value="TRANSLIN AND TRANSLIN ASSOCIATED PROTEIN X"/>
    <property type="match status" value="1"/>
</dbReference>
<dbReference type="InterPro" id="IPR036081">
    <property type="entry name" value="Translin_sf"/>
</dbReference>
<feature type="region of interest" description="Disordered" evidence="1">
    <location>
        <begin position="273"/>
        <end position="294"/>
    </location>
</feature>
<dbReference type="Pfam" id="PF01997">
    <property type="entry name" value="Translin"/>
    <property type="match status" value="1"/>
</dbReference>
<dbReference type="InterPro" id="IPR016069">
    <property type="entry name" value="Translin_C"/>
</dbReference>
<dbReference type="CDD" id="cd14820">
    <property type="entry name" value="TRAX"/>
    <property type="match status" value="1"/>
</dbReference>
<organism evidence="2">
    <name type="scientific">Dunaliella tertiolecta</name>
    <name type="common">Green alga</name>
    <dbReference type="NCBI Taxonomy" id="3047"/>
    <lineage>
        <taxon>Eukaryota</taxon>
        <taxon>Viridiplantae</taxon>
        <taxon>Chlorophyta</taxon>
        <taxon>core chlorophytes</taxon>
        <taxon>Chlorophyceae</taxon>
        <taxon>CS clade</taxon>
        <taxon>Chlamydomonadales</taxon>
        <taxon>Dunaliellaceae</taxon>
        <taxon>Dunaliella</taxon>
    </lineage>
</organism>
<dbReference type="Gene3D" id="1.20.58.2140">
    <property type="match status" value="1"/>
</dbReference>
<dbReference type="EMBL" id="HBIP01029366">
    <property type="protein sequence ID" value="CAE0502688.1"/>
    <property type="molecule type" value="Transcribed_RNA"/>
</dbReference>
<evidence type="ECO:0000313" key="2">
    <source>
        <dbReference type="EMBL" id="CAE0502688.1"/>
    </source>
</evidence>
<reference evidence="2" key="1">
    <citation type="submission" date="2021-01" db="EMBL/GenBank/DDBJ databases">
        <authorList>
            <person name="Corre E."/>
            <person name="Pelletier E."/>
            <person name="Niang G."/>
            <person name="Scheremetjew M."/>
            <person name="Finn R."/>
            <person name="Kale V."/>
            <person name="Holt S."/>
            <person name="Cochrane G."/>
            <person name="Meng A."/>
            <person name="Brown T."/>
            <person name="Cohen L."/>
        </authorList>
    </citation>
    <scope>NUCLEOTIDE SEQUENCE</scope>
    <source>
        <strain evidence="2">CCMP1320</strain>
    </source>
</reference>
<sequence>MIRTLLRKSVSPLLTTSVLKKASRQPAPRRLYTLKALPPSGPADLLANMLDTHDFGQVRNAVELYDDRRESVIKRCRDSQKLAKQAIYSLHRNDNAKAEAQLREVEVIAKELLPMITESPFLRMGSYSASMEEYGEAMAFLVFLKEGRLVRKSELPLCDTEERWVTRLYKRTCQRDLCKLPHLCTLPRVLRYLGAILDFTGELNRFCVKAATARDKEAVKRCRDLCDAIMGEFLQFNLRNSSPRKKFDSLKYTLKKLENTLYELSLTENLGLKTLGKEEEPDAETGQGPNADVE</sequence>
<name>A0A7S3R5A6_DUNTE</name>